<keyword evidence="11" id="KW-0496">Mitochondrion</keyword>
<evidence type="ECO:0000256" key="12">
    <source>
        <dbReference type="ARBA" id="ARBA00048779"/>
    </source>
</evidence>
<reference evidence="17" key="2">
    <citation type="submission" date="2025-09" db="UniProtKB">
        <authorList>
            <consortium name="Ensembl"/>
        </authorList>
    </citation>
    <scope>IDENTIFICATION</scope>
</reference>
<comment type="function">
    <text evidence="13 14">Converts proline to delta-1-pyrroline-5-carboxylate.</text>
</comment>
<evidence type="ECO:0000256" key="2">
    <source>
        <dbReference type="ARBA" id="ARBA00004305"/>
    </source>
</evidence>
<keyword evidence="6 14" id="KW-0274">FAD</keyword>
<dbReference type="InterPro" id="IPR002872">
    <property type="entry name" value="Proline_DH_dom"/>
</dbReference>
<evidence type="ECO:0000256" key="10">
    <source>
        <dbReference type="ARBA" id="ARBA00023062"/>
    </source>
</evidence>
<dbReference type="InterPro" id="IPR029041">
    <property type="entry name" value="FAD-linked_oxidoreductase-like"/>
</dbReference>
<feature type="region of interest" description="Disordered" evidence="15">
    <location>
        <begin position="1"/>
        <end position="36"/>
    </location>
</feature>
<keyword evidence="7" id="KW-0809">Transit peptide</keyword>
<dbReference type="PANTHER" id="PTHR13914:SF0">
    <property type="entry name" value="PROLINE DEHYDROGENASE 1, MITOCHONDRIAL"/>
    <property type="match status" value="1"/>
</dbReference>
<dbReference type="InterPro" id="IPR015659">
    <property type="entry name" value="Proline_oxidase"/>
</dbReference>
<evidence type="ECO:0000256" key="1">
    <source>
        <dbReference type="ARBA" id="ARBA00001974"/>
    </source>
</evidence>
<dbReference type="GO" id="GO:0071949">
    <property type="term" value="F:FAD binding"/>
    <property type="evidence" value="ECO:0007669"/>
    <property type="project" value="TreeGrafter"/>
</dbReference>
<sequence>WNFPLHVGRNNTDHDSDCPGQLGQEGGHSSPSSRANEISVDFEQTQEAYKSKDSLELLRSLVVFKLCSYDFLVDKNKELSTLGQKVLGRTLFNKVMKMTFYGQFVAGEDHVAIKPLIQKNQAYGVGSVLDYSVEEDIDEEEIQQKEYGNIANIELRSVHGEVTTAPTYFHADEAKCDHHMETFIKCIKASGGASMDGFSAIKVTALGRPQFLLELSEVTVKWRRFFNFLALQQGKVVGQVSEQRVDSKRNAVSPLCLDRSIDVLDWNSLLDDRDKCADLLVVPNVKLGKLEPLLKDFSDEDEKQMQRILQRLDALAKHAVENRVRLMVDAEQTYLQPAISRLALEMQRVYNKEKPVIFNTYQCYLKEAFDSVSTDVALSCREGWHFAAKLVRGAYMYQEKGRAEELGYEDPINPDYESTNRMYHRCLDFVLDEIARNGNANVMVASHNEDTVKHTLRRMNELGLMPRENKVYFGQLLGMCDQISFPLGQAGFPVYKYVPYGPIDEVMPYLTRRAQENRGFMQGVQKERGLLWKELRRRAASGELLHRPVY</sequence>
<dbReference type="GO" id="GO:0010133">
    <property type="term" value="P:L-proline catabolic process to L-glutamate"/>
    <property type="evidence" value="ECO:0007669"/>
    <property type="project" value="TreeGrafter"/>
</dbReference>
<comment type="subcellular location">
    <subcellularLocation>
        <location evidence="2">Mitochondrion matrix</location>
    </subcellularLocation>
</comment>
<evidence type="ECO:0000256" key="11">
    <source>
        <dbReference type="ARBA" id="ARBA00023128"/>
    </source>
</evidence>
<evidence type="ECO:0000259" key="16">
    <source>
        <dbReference type="Pfam" id="PF01619"/>
    </source>
</evidence>
<organism evidence="17 18">
    <name type="scientific">Neogobius melanostomus</name>
    <name type="common">round goby</name>
    <dbReference type="NCBI Taxonomy" id="47308"/>
    <lineage>
        <taxon>Eukaryota</taxon>
        <taxon>Metazoa</taxon>
        <taxon>Chordata</taxon>
        <taxon>Craniata</taxon>
        <taxon>Vertebrata</taxon>
        <taxon>Euteleostomi</taxon>
        <taxon>Actinopterygii</taxon>
        <taxon>Neopterygii</taxon>
        <taxon>Teleostei</taxon>
        <taxon>Neoteleostei</taxon>
        <taxon>Acanthomorphata</taxon>
        <taxon>Gobiaria</taxon>
        <taxon>Gobiiformes</taxon>
        <taxon>Gobioidei</taxon>
        <taxon>Gobiidae</taxon>
        <taxon>Benthophilinae</taxon>
        <taxon>Neogobiini</taxon>
        <taxon>Neogobius</taxon>
    </lineage>
</organism>
<dbReference type="GO" id="GO:0004657">
    <property type="term" value="F:proline dehydrogenase activity"/>
    <property type="evidence" value="ECO:0007669"/>
    <property type="project" value="UniProtKB-EC"/>
</dbReference>
<dbReference type="AlphaFoldDB" id="A0A8C6U025"/>
<keyword evidence="8" id="KW-0007">Acetylation</keyword>
<evidence type="ECO:0000256" key="4">
    <source>
        <dbReference type="ARBA" id="ARBA00005869"/>
    </source>
</evidence>
<dbReference type="PANTHER" id="PTHR13914">
    <property type="entry name" value="PROLINE OXIDASE"/>
    <property type="match status" value="1"/>
</dbReference>
<dbReference type="GO" id="GO:0005759">
    <property type="term" value="C:mitochondrial matrix"/>
    <property type="evidence" value="ECO:0007669"/>
    <property type="project" value="UniProtKB-SubCell"/>
</dbReference>
<keyword evidence="9 14" id="KW-0560">Oxidoreductase</keyword>
<evidence type="ECO:0000256" key="5">
    <source>
        <dbReference type="ARBA" id="ARBA00022630"/>
    </source>
</evidence>
<feature type="compositionally biased region" description="Polar residues" evidence="15">
    <location>
        <begin position="27"/>
        <end position="36"/>
    </location>
</feature>
<comment type="cofactor">
    <cofactor evidence="1 14">
        <name>FAD</name>
        <dbReference type="ChEBI" id="CHEBI:57692"/>
    </cofactor>
</comment>
<dbReference type="EC" id="1.5.5.2" evidence="14"/>
<evidence type="ECO:0000256" key="8">
    <source>
        <dbReference type="ARBA" id="ARBA00022990"/>
    </source>
</evidence>
<accession>A0A8C6U025</accession>
<dbReference type="Proteomes" id="UP000694523">
    <property type="component" value="Unplaced"/>
</dbReference>
<protein>
    <recommendedName>
        <fullName evidence="14">Proline dehydrogenase</fullName>
        <ecNumber evidence="14">1.5.5.2</ecNumber>
    </recommendedName>
</protein>
<keyword evidence="10 14" id="KW-0642">Proline metabolism</keyword>
<evidence type="ECO:0000256" key="9">
    <source>
        <dbReference type="ARBA" id="ARBA00023002"/>
    </source>
</evidence>
<evidence type="ECO:0000256" key="6">
    <source>
        <dbReference type="ARBA" id="ARBA00022827"/>
    </source>
</evidence>
<evidence type="ECO:0000256" key="13">
    <source>
        <dbReference type="ARBA" id="ARBA00057042"/>
    </source>
</evidence>
<dbReference type="Pfam" id="PF01619">
    <property type="entry name" value="Pro_dh"/>
    <property type="match status" value="1"/>
</dbReference>
<reference evidence="17" key="1">
    <citation type="submission" date="2025-08" db="UniProtKB">
        <authorList>
            <consortium name="Ensembl"/>
        </authorList>
    </citation>
    <scope>IDENTIFICATION</scope>
</reference>
<evidence type="ECO:0000256" key="7">
    <source>
        <dbReference type="ARBA" id="ARBA00022946"/>
    </source>
</evidence>
<feature type="domain" description="Proline dehydrogenase" evidence="16">
    <location>
        <begin position="117"/>
        <end position="521"/>
    </location>
</feature>
<comment type="similarity">
    <text evidence="4 14">Belongs to the proline oxidase family.</text>
</comment>
<dbReference type="SUPFAM" id="SSF51730">
    <property type="entry name" value="FAD-linked oxidoreductase"/>
    <property type="match status" value="1"/>
</dbReference>
<keyword evidence="18" id="KW-1185">Reference proteome</keyword>
<name>A0A8C6U025_9GOBI</name>
<keyword evidence="5 14" id="KW-0285">Flavoprotein</keyword>
<evidence type="ECO:0000256" key="15">
    <source>
        <dbReference type="SAM" id="MobiDB-lite"/>
    </source>
</evidence>
<evidence type="ECO:0000256" key="14">
    <source>
        <dbReference type="RuleBase" id="RU364054"/>
    </source>
</evidence>
<comment type="pathway">
    <text evidence="3">Amino-acid degradation; L-proline degradation into L-glutamate; L-glutamate from L-proline: step 1/2.</text>
</comment>
<dbReference type="FunFam" id="3.20.20.220:FF:000006">
    <property type="entry name" value="Proline dehydrogenase"/>
    <property type="match status" value="1"/>
</dbReference>
<dbReference type="Gene3D" id="3.20.20.220">
    <property type="match status" value="2"/>
</dbReference>
<evidence type="ECO:0000256" key="3">
    <source>
        <dbReference type="ARBA" id="ARBA00004739"/>
    </source>
</evidence>
<proteinExistence type="inferred from homology"/>
<evidence type="ECO:0000313" key="18">
    <source>
        <dbReference type="Proteomes" id="UP000694523"/>
    </source>
</evidence>
<evidence type="ECO:0000313" key="17">
    <source>
        <dbReference type="Ensembl" id="ENSNMLP00000030012.1"/>
    </source>
</evidence>
<dbReference type="Ensembl" id="ENSNMLT00000033472.1">
    <property type="protein sequence ID" value="ENSNMLP00000030012.1"/>
    <property type="gene ID" value="ENSNMLG00000018755.1"/>
</dbReference>
<comment type="catalytic activity">
    <reaction evidence="12 14">
        <text>L-proline + a quinone = (S)-1-pyrroline-5-carboxylate + a quinol + H(+)</text>
        <dbReference type="Rhea" id="RHEA:23784"/>
        <dbReference type="ChEBI" id="CHEBI:15378"/>
        <dbReference type="ChEBI" id="CHEBI:17388"/>
        <dbReference type="ChEBI" id="CHEBI:24646"/>
        <dbReference type="ChEBI" id="CHEBI:60039"/>
        <dbReference type="ChEBI" id="CHEBI:132124"/>
        <dbReference type="EC" id="1.5.5.2"/>
    </reaction>
</comment>